<dbReference type="PANTHER" id="PTHR30511">
    <property type="entry name" value="ALANINE RACEMASE"/>
    <property type="match status" value="1"/>
</dbReference>
<dbReference type="InterPro" id="IPR029066">
    <property type="entry name" value="PLP-binding_barrel"/>
</dbReference>
<keyword evidence="3" id="KW-0413">Isomerase</keyword>
<name>A0A380FYC1_9STAP</name>
<dbReference type="GO" id="GO:0005829">
    <property type="term" value="C:cytosol"/>
    <property type="evidence" value="ECO:0007669"/>
    <property type="project" value="TreeGrafter"/>
</dbReference>
<dbReference type="AlphaFoldDB" id="A0A380FYC1"/>
<proteinExistence type="predicted"/>
<evidence type="ECO:0000313" key="5">
    <source>
        <dbReference type="EMBL" id="SUM43297.1"/>
    </source>
</evidence>
<dbReference type="GO" id="GO:0008784">
    <property type="term" value="F:alanine racemase activity"/>
    <property type="evidence" value="ECO:0007669"/>
    <property type="project" value="TreeGrafter"/>
</dbReference>
<evidence type="ECO:0000259" key="4">
    <source>
        <dbReference type="Pfam" id="PF01168"/>
    </source>
</evidence>
<evidence type="ECO:0000256" key="1">
    <source>
        <dbReference type="ARBA" id="ARBA00001933"/>
    </source>
</evidence>
<dbReference type="Gene3D" id="3.20.20.10">
    <property type="entry name" value="Alanine racemase"/>
    <property type="match status" value="1"/>
</dbReference>
<keyword evidence="8" id="KW-1185">Reference proteome</keyword>
<dbReference type="Proteomes" id="UP000254047">
    <property type="component" value="Unassembled WGS sequence"/>
</dbReference>
<keyword evidence="2" id="KW-0663">Pyridoxal phosphate</keyword>
<protein>
    <submittedName>
        <fullName evidence="5">Alanine racemase</fullName>
    </submittedName>
</protein>
<dbReference type="Pfam" id="PF01168">
    <property type="entry name" value="Ala_racemase_N"/>
    <property type="match status" value="1"/>
</dbReference>
<evidence type="ECO:0000313" key="7">
    <source>
        <dbReference type="Proteomes" id="UP000254047"/>
    </source>
</evidence>
<dbReference type="SUPFAM" id="SSF51419">
    <property type="entry name" value="PLP-binding barrel"/>
    <property type="match status" value="1"/>
</dbReference>
<dbReference type="Proteomes" id="UP000297598">
    <property type="component" value="Unassembled WGS sequence"/>
</dbReference>
<reference evidence="6 8" key="2">
    <citation type="submission" date="2019-04" db="EMBL/GenBank/DDBJ databases">
        <title>Genomic characterization of Staphylococcus petrasii strains.</title>
        <authorList>
            <person name="Vrbovska V."/>
            <person name="Kovarovic V."/>
            <person name="Maslanova I."/>
            <person name="Indrakova A."/>
            <person name="Petras P."/>
            <person name="Sedo O."/>
            <person name="Svec P."/>
            <person name="Fisarova L."/>
            <person name="Sedlacek I."/>
            <person name="Doskar J."/>
            <person name="Pantucek R."/>
        </authorList>
    </citation>
    <scope>NUCLEOTIDE SEQUENCE [LARGE SCALE GENOMIC DNA]</scope>
    <source>
        <strain evidence="6 8">P5404</strain>
    </source>
</reference>
<sequence length="352" mass="40105">MADISINLSKIAYNAEVLHSLLAEQDIHFTPVVKCVAGDTKILETLIDLGFNHFAESRLENINTELQDKCSYLLLRPTPKKRYLELVENVKMSIQTEIQAIREINDIAGKLNTKHQVMLMIDWKDGREGVLTYDILDYIKEMIAMKHIQFIGIAFNFMCFKSLAPTEDDIFAINQYVQAIENELGFRLKIISGGNSSMLPQLMYNDLGRINELRIGEALFRGVDTTTYQPIPRLFQNAITLEAEIIEIKPRLLEGSQCYLQAILDIGYIDTVISKIMPLNDKVKIIGATSDHLMIDLGNQDFYQVGDTISFSLEYEALSQIMYHQKIPKTYVKDQHIQSLIEQVNSASLAIY</sequence>
<dbReference type="EMBL" id="UHDO01000001">
    <property type="protein sequence ID" value="SUM43297.1"/>
    <property type="molecule type" value="Genomic_DNA"/>
</dbReference>
<evidence type="ECO:0000313" key="6">
    <source>
        <dbReference type="EMBL" id="TGE19023.1"/>
    </source>
</evidence>
<dbReference type="RefSeq" id="WP_103297717.1">
    <property type="nucleotide sequence ID" value="NZ_PPQT01000030.1"/>
</dbReference>
<evidence type="ECO:0000313" key="8">
    <source>
        <dbReference type="Proteomes" id="UP000297598"/>
    </source>
</evidence>
<accession>A0A380FYC1</accession>
<dbReference type="PANTHER" id="PTHR30511:SF3">
    <property type="entry name" value="LYSINE RACEMASE"/>
    <property type="match status" value="1"/>
</dbReference>
<dbReference type="GO" id="GO:0030170">
    <property type="term" value="F:pyridoxal phosphate binding"/>
    <property type="evidence" value="ECO:0007669"/>
    <property type="project" value="TreeGrafter"/>
</dbReference>
<feature type="domain" description="Alanine racemase N-terminal" evidence="4">
    <location>
        <begin position="6"/>
        <end position="220"/>
    </location>
</feature>
<organism evidence="5 7">
    <name type="scientific">Staphylococcus petrasii</name>
    <dbReference type="NCBI Taxonomy" id="1276936"/>
    <lineage>
        <taxon>Bacteria</taxon>
        <taxon>Bacillati</taxon>
        <taxon>Bacillota</taxon>
        <taxon>Bacilli</taxon>
        <taxon>Bacillales</taxon>
        <taxon>Staphylococcaceae</taxon>
        <taxon>Staphylococcus</taxon>
    </lineage>
</organism>
<dbReference type="EMBL" id="SRLS01000002">
    <property type="protein sequence ID" value="TGE19023.1"/>
    <property type="molecule type" value="Genomic_DNA"/>
</dbReference>
<dbReference type="InterPro" id="IPR000821">
    <property type="entry name" value="Ala_racemase"/>
</dbReference>
<evidence type="ECO:0000256" key="3">
    <source>
        <dbReference type="ARBA" id="ARBA00023235"/>
    </source>
</evidence>
<dbReference type="InterPro" id="IPR001608">
    <property type="entry name" value="Ala_racemase_N"/>
</dbReference>
<dbReference type="OrthoDB" id="504078at2"/>
<comment type="cofactor">
    <cofactor evidence="1">
        <name>pyridoxal 5'-phosphate</name>
        <dbReference type="ChEBI" id="CHEBI:597326"/>
    </cofactor>
</comment>
<reference evidence="5 7" key="1">
    <citation type="submission" date="2018-06" db="EMBL/GenBank/DDBJ databases">
        <authorList>
            <consortium name="Pathogen Informatics"/>
            <person name="Doyle S."/>
        </authorList>
    </citation>
    <scope>NUCLEOTIDE SEQUENCE [LARGE SCALE GENOMIC DNA]</scope>
    <source>
        <strain evidence="5 7">NCTC13830</strain>
    </source>
</reference>
<gene>
    <name evidence="6" type="ORF">BJR09_01205</name>
    <name evidence="5" type="ORF">NCTC13830_00823</name>
</gene>
<evidence type="ECO:0000256" key="2">
    <source>
        <dbReference type="ARBA" id="ARBA00022898"/>
    </source>
</evidence>